<dbReference type="EMBL" id="BGPR01000866">
    <property type="protein sequence ID" value="GBM38363.1"/>
    <property type="molecule type" value="Genomic_DNA"/>
</dbReference>
<dbReference type="SUPFAM" id="SSF53098">
    <property type="entry name" value="Ribonuclease H-like"/>
    <property type="match status" value="1"/>
</dbReference>
<dbReference type="PROSITE" id="PS50879">
    <property type="entry name" value="RNASE_H_1"/>
    <property type="match status" value="1"/>
</dbReference>
<proteinExistence type="predicted"/>
<organism evidence="2 3">
    <name type="scientific">Araneus ventricosus</name>
    <name type="common">Orbweaver spider</name>
    <name type="synonym">Epeira ventricosa</name>
    <dbReference type="NCBI Taxonomy" id="182803"/>
    <lineage>
        <taxon>Eukaryota</taxon>
        <taxon>Metazoa</taxon>
        <taxon>Ecdysozoa</taxon>
        <taxon>Arthropoda</taxon>
        <taxon>Chelicerata</taxon>
        <taxon>Arachnida</taxon>
        <taxon>Araneae</taxon>
        <taxon>Araneomorphae</taxon>
        <taxon>Entelegynae</taxon>
        <taxon>Araneoidea</taxon>
        <taxon>Araneidae</taxon>
        <taxon>Araneus</taxon>
    </lineage>
</organism>
<dbReference type="InterPro" id="IPR036397">
    <property type="entry name" value="RNaseH_sf"/>
</dbReference>
<dbReference type="AlphaFoldDB" id="A0A4Y2FA36"/>
<dbReference type="GO" id="GO:0004523">
    <property type="term" value="F:RNA-DNA hybrid ribonuclease activity"/>
    <property type="evidence" value="ECO:0007669"/>
    <property type="project" value="InterPro"/>
</dbReference>
<comment type="caution">
    <text evidence="2">The sequence shown here is derived from an EMBL/GenBank/DDBJ whole genome shotgun (WGS) entry which is preliminary data.</text>
</comment>
<dbReference type="CDD" id="cd09276">
    <property type="entry name" value="Rnase_HI_RT_non_LTR"/>
    <property type="match status" value="1"/>
</dbReference>
<evidence type="ECO:0000313" key="3">
    <source>
        <dbReference type="Proteomes" id="UP000499080"/>
    </source>
</evidence>
<dbReference type="InterPro" id="IPR012337">
    <property type="entry name" value="RNaseH-like_sf"/>
</dbReference>
<dbReference type="GO" id="GO:0003676">
    <property type="term" value="F:nucleic acid binding"/>
    <property type="evidence" value="ECO:0007669"/>
    <property type="project" value="InterPro"/>
</dbReference>
<dbReference type="Pfam" id="PF00075">
    <property type="entry name" value="RNase_H"/>
    <property type="match status" value="1"/>
</dbReference>
<dbReference type="InterPro" id="IPR002156">
    <property type="entry name" value="RNaseH_domain"/>
</dbReference>
<reference evidence="2 3" key="1">
    <citation type="journal article" date="2019" name="Sci. Rep.">
        <title>Orb-weaving spider Araneus ventricosus genome elucidates the spidroin gene catalogue.</title>
        <authorList>
            <person name="Kono N."/>
            <person name="Nakamura H."/>
            <person name="Ohtoshi R."/>
            <person name="Moran D.A.P."/>
            <person name="Shinohara A."/>
            <person name="Yoshida Y."/>
            <person name="Fujiwara M."/>
            <person name="Mori M."/>
            <person name="Tomita M."/>
            <person name="Arakawa K."/>
        </authorList>
    </citation>
    <scope>NUCLEOTIDE SEQUENCE [LARGE SCALE GENOMIC DNA]</scope>
</reference>
<dbReference type="Proteomes" id="UP000499080">
    <property type="component" value="Unassembled WGS sequence"/>
</dbReference>
<keyword evidence="3" id="KW-1185">Reference proteome</keyword>
<protein>
    <recommendedName>
        <fullName evidence="1">RNase H type-1 domain-containing protein</fullName>
    </recommendedName>
</protein>
<feature type="domain" description="RNase H type-1" evidence="1">
    <location>
        <begin position="341"/>
        <end position="469"/>
    </location>
</feature>
<accession>A0A4Y2FA36</accession>
<evidence type="ECO:0000259" key="1">
    <source>
        <dbReference type="PROSITE" id="PS50879"/>
    </source>
</evidence>
<evidence type="ECO:0000313" key="2">
    <source>
        <dbReference type="EMBL" id="GBM38363.1"/>
    </source>
</evidence>
<sequence>MCTALPKYCIPWEHPTKTVLGIPLLKAFDGKNRSREYVQKLGESLKDFMAGCTVKAKAKSRCKNYVNVSWVDSEGLPHNCFTVESLWGLPEEQVQKMPLIGKISILLKPQPENYLLYFDLVLVHILLHEAHSLENPFLVGITMEAGKSYNVFVNQVLSNTSWGADRTSLLRIYESVILSRIDYGCVVYSSACASNLKKIDPLHHSALRICSGAFRTSPIDSLYVECFQMPLSLRRQKLSINYYFKVMSVSNHLLSSQHVSRALTRLYNARPSKIPPFLNRTMRMLHDTCLDGLQVQKDATFHHSPWNIPFIQYDNPFAKFNKNTTAPVVFQQIFYYHRCQYSDNITVFTDGSKADGHVGFGVIMDDASYSHILSVFCSVYTAEAMAISYVLKLISSSQYRKFCIYSDSMSVLQQLEHIESATHPILLNIADTVHYLKKKGFDIVFCWTPSHLGILGNEKADYVARTASIPIEHTIPLADIRKSVQHYILNKWQETWDLQVNNKLHRIKPSIVLWPIFPIRGFDVKLTRLRIGHTWYTHIYLLSGDSVPLCTSCNEVQTVDHILTKRPDFNSSR</sequence>
<name>A0A4Y2FA36_ARAVE</name>
<dbReference type="Gene3D" id="3.30.420.10">
    <property type="entry name" value="Ribonuclease H-like superfamily/Ribonuclease H"/>
    <property type="match status" value="1"/>
</dbReference>
<gene>
    <name evidence="2" type="ORF">AVEN_75997_1</name>
</gene>